<protein>
    <recommendedName>
        <fullName evidence="2">Beta-lactamase-related domain-containing protein</fullName>
    </recommendedName>
</protein>
<organism evidence="3 4">
    <name type="scientific">Sphingomonas spermidinifaciens</name>
    <dbReference type="NCBI Taxonomy" id="1141889"/>
    <lineage>
        <taxon>Bacteria</taxon>
        <taxon>Pseudomonadati</taxon>
        <taxon>Pseudomonadota</taxon>
        <taxon>Alphaproteobacteria</taxon>
        <taxon>Sphingomonadales</taxon>
        <taxon>Sphingomonadaceae</taxon>
        <taxon>Sphingomonas</taxon>
    </lineage>
</organism>
<dbReference type="Pfam" id="PF00144">
    <property type="entry name" value="Beta-lactamase"/>
    <property type="match status" value="1"/>
</dbReference>
<evidence type="ECO:0000256" key="1">
    <source>
        <dbReference type="SAM" id="SignalP"/>
    </source>
</evidence>
<dbReference type="RefSeq" id="WP_096342761.1">
    <property type="nucleotide sequence ID" value="NZ_NWMW01000001.1"/>
</dbReference>
<sequence>MSVALALAASALAAQAGPAAVVARAGIGTDADVLVARYLPDFKSANAGTVTIRQLLRHQSGLPNPDDTAADPEATPAYYTAAYKGSRDPLTGYCAGQGKGFSHDLLPAAACP</sequence>
<proteinExistence type="predicted"/>
<reference evidence="3 4" key="1">
    <citation type="submission" date="2017-09" db="EMBL/GenBank/DDBJ databases">
        <title>Sphingomonas spermidinifaciens 9NM-10, whole genome shotgun sequence.</title>
        <authorList>
            <person name="Feng G."/>
            <person name="Zhu H."/>
        </authorList>
    </citation>
    <scope>NUCLEOTIDE SEQUENCE [LARGE SCALE GENOMIC DNA]</scope>
    <source>
        <strain evidence="3 4">9NM-10</strain>
    </source>
</reference>
<feature type="domain" description="Beta-lactamase-related" evidence="2">
    <location>
        <begin position="19"/>
        <end position="72"/>
    </location>
</feature>
<gene>
    <name evidence="3" type="ORF">COC42_08860</name>
</gene>
<evidence type="ECO:0000313" key="4">
    <source>
        <dbReference type="Proteomes" id="UP000218366"/>
    </source>
</evidence>
<evidence type="ECO:0000313" key="3">
    <source>
        <dbReference type="EMBL" id="PCD04366.1"/>
    </source>
</evidence>
<dbReference type="Proteomes" id="UP000218366">
    <property type="component" value="Unassembled WGS sequence"/>
</dbReference>
<dbReference type="Gene3D" id="3.40.710.10">
    <property type="entry name" value="DD-peptidase/beta-lactamase superfamily"/>
    <property type="match status" value="1"/>
</dbReference>
<dbReference type="InterPro" id="IPR001466">
    <property type="entry name" value="Beta-lactam-related"/>
</dbReference>
<dbReference type="SUPFAM" id="SSF56601">
    <property type="entry name" value="beta-lactamase/transpeptidase-like"/>
    <property type="match status" value="1"/>
</dbReference>
<dbReference type="InterPro" id="IPR012338">
    <property type="entry name" value="Beta-lactam/transpept-like"/>
</dbReference>
<feature type="chain" id="PRO_5012359028" description="Beta-lactamase-related domain-containing protein" evidence="1">
    <location>
        <begin position="17"/>
        <end position="112"/>
    </location>
</feature>
<evidence type="ECO:0000259" key="2">
    <source>
        <dbReference type="Pfam" id="PF00144"/>
    </source>
</evidence>
<dbReference type="AlphaFoldDB" id="A0A2A4B9M7"/>
<name>A0A2A4B9M7_9SPHN</name>
<dbReference type="EMBL" id="NWMW01000001">
    <property type="protein sequence ID" value="PCD04366.1"/>
    <property type="molecule type" value="Genomic_DNA"/>
</dbReference>
<accession>A0A2A4B9M7</accession>
<comment type="caution">
    <text evidence="3">The sequence shown here is derived from an EMBL/GenBank/DDBJ whole genome shotgun (WGS) entry which is preliminary data.</text>
</comment>
<keyword evidence="1" id="KW-0732">Signal</keyword>
<keyword evidence="4" id="KW-1185">Reference proteome</keyword>
<dbReference type="OrthoDB" id="113033at2"/>
<feature type="signal peptide" evidence="1">
    <location>
        <begin position="1"/>
        <end position="16"/>
    </location>
</feature>